<dbReference type="PROSITE" id="PS51007">
    <property type="entry name" value="CYTC"/>
    <property type="match status" value="1"/>
</dbReference>
<dbReference type="Gene3D" id="1.10.760.10">
    <property type="entry name" value="Cytochrome c-like domain"/>
    <property type="match status" value="1"/>
</dbReference>
<evidence type="ECO:0000256" key="1">
    <source>
        <dbReference type="ARBA" id="ARBA00022617"/>
    </source>
</evidence>
<sequence>MFAKILSQRFGYDCTVLFSMDSEGKYIDPNNQRSMPGIEELKDADLMIIGTRFRRLDDGSYQILADYLNEGKPVIGFRTSTHAFTGDGETEGFKWKTFGPRIIGDGWVSHHGKHKVEGARGVIEKANEGHAILNGVSDVFGPSDVYGIRAVKPDNSTILLRGEVTDGLTPDSKAVEGEKNKPMQPLAWLREYTAPNGSTKGLTFATTMGASVDFLSEDLRRLMVNAALFLTDEKVPAEADVTPVDAFNPTFYGFIKQKGFFAKRNLQVDDFKLGSSASTGLPDGMIPAGWTVSKGDEQASAQETTLPFGEVKDGERLVFVGGGLGDGMQRHPHFEAYLQTAFPGKKLVVRNLCHPGFTAGFRPHPSRKSQWAFPGADKIRPEFSIHKGTGHYPTEDEWLTTLKADTVLGFFGWSESFDGKSGLDAFQAELNAWIDHSRSQKYNGQAAPKLVLISPIAPETWVEDYETRVADLTDYVAVMAQVAAEKKVGFVNLFEMTQQSAELGGSTVKTPYGVVPGDEGYRWLGRELVKALFNAKGFEAPQLEKVYAAVEAKNWHWMNDYRMPNGVHVYGRRYKPFGPDNYPDEIKKNREMTENRDQAIWAAAEGRAFDLAAADAKTTELKPVDTNYKPSVKNGSTEYKYGQDAIDSLEVADGFQIELFASEREFDNLANPVQMAFDNKGRLWVATMPSYPHYRPGDAYPDDKILIYEDTDGDGKADKETVFVDKISLPMGFELSEYGVFVSQAPHLVLMRDTDGDDKCDTQEIVMTGFDHHDTHHAVSAFCADPSGAFMLSEGVFLHSNTETMRGAVRGVDGGFYRYSPRLKRLERTVQVSIPNPWGVAFDEWGQDFFLHTSGTKVNWMLPVSMKTPYGVKNPGTHDLIPESHRVRPTSGLEFVSSRHFPEEMHGDMLLCNNIGFLGIKQHSVKEDGTGYKLEHRQDLVVSKDGNFRPVDLEFAPDGSLYLVDWHNVLIGHMQHNARDPYRDHAHGRIYRITAKDRPLVKSAPVAGASVSQLLENLKEPEYRARYRTRRELRGHDADEVAAATKAWVAKQTDEHARLEALWVGWGIGRLDEDLLKSLLQSEDHRVRAAAVRVLRYNYEFVSGSEDLLLTAASDSHGRVRMEAAVTASWMDNAAGLEIATAAAEGAKDMWNEKPIETSLDRLKGIEHGGDEEAKAVIPKHLAKKFRNAYRTGHEIYHREGFCITCHQEDGNGLPSAGFPPLAGTKWVNDDKEALIKLTLNGLMGPIEVKGVKYPGQVPMTPFGGMLKDEEVAAVLTYVRNSFGNKSEPVTPAEVKEVREKTKDKVGFYSPEELLKK</sequence>
<proteinExistence type="predicted"/>
<reference evidence="7" key="1">
    <citation type="journal article" date="2014" name="Int. J. Syst. Evol. Microbiol.">
        <title>Complete genome sequence of Corynebacterium casei LMG S-19264T (=DSM 44701T), isolated from a smear-ripened cheese.</title>
        <authorList>
            <consortium name="US DOE Joint Genome Institute (JGI-PGF)"/>
            <person name="Walter F."/>
            <person name="Albersmeier A."/>
            <person name="Kalinowski J."/>
            <person name="Ruckert C."/>
        </authorList>
    </citation>
    <scope>NUCLEOTIDE SEQUENCE</scope>
    <source>
        <strain evidence="7">KCTC 12988</strain>
    </source>
</reference>
<feature type="domain" description="WW" evidence="5">
    <location>
        <begin position="832"/>
        <end position="865"/>
    </location>
</feature>
<dbReference type="InterPro" id="IPR055557">
    <property type="entry name" value="DUF7133"/>
</dbReference>
<dbReference type="PANTHER" id="PTHR33546">
    <property type="entry name" value="LARGE, MULTIFUNCTIONAL SECRETED PROTEIN-RELATED"/>
    <property type="match status" value="1"/>
</dbReference>
<evidence type="ECO:0000256" key="2">
    <source>
        <dbReference type="ARBA" id="ARBA00022723"/>
    </source>
</evidence>
<dbReference type="InterPro" id="IPR009056">
    <property type="entry name" value="Cyt_c-like_dom"/>
</dbReference>
<dbReference type="GO" id="GO:0046872">
    <property type="term" value="F:metal ion binding"/>
    <property type="evidence" value="ECO:0007669"/>
    <property type="project" value="UniProtKB-KW"/>
</dbReference>
<dbReference type="EMBL" id="BMXI01000004">
    <property type="protein sequence ID" value="GHC48762.1"/>
    <property type="molecule type" value="Genomic_DNA"/>
</dbReference>
<dbReference type="Gene3D" id="3.40.50.880">
    <property type="match status" value="1"/>
</dbReference>
<dbReference type="Gene3D" id="1.25.10.10">
    <property type="entry name" value="Leucine-rich Repeat Variant"/>
    <property type="match status" value="1"/>
</dbReference>
<keyword evidence="2 4" id="KW-0479">Metal-binding</keyword>
<keyword evidence="1 4" id="KW-0349">Heme</keyword>
<evidence type="ECO:0000256" key="4">
    <source>
        <dbReference type="PROSITE-ProRule" id="PRU00433"/>
    </source>
</evidence>
<feature type="domain" description="Cytochrome c" evidence="6">
    <location>
        <begin position="1188"/>
        <end position="1283"/>
    </location>
</feature>
<dbReference type="GO" id="GO:0009055">
    <property type="term" value="F:electron transfer activity"/>
    <property type="evidence" value="ECO:0007669"/>
    <property type="project" value="InterPro"/>
</dbReference>
<dbReference type="InterPro" id="IPR036514">
    <property type="entry name" value="SGNH_hydro_sf"/>
</dbReference>
<dbReference type="Pfam" id="PF13646">
    <property type="entry name" value="HEAT_2"/>
    <property type="match status" value="1"/>
</dbReference>
<name>A0A918THI3_9BACT</name>
<dbReference type="SUPFAM" id="SSF63829">
    <property type="entry name" value="Calcium-dependent phosphotriesterase"/>
    <property type="match status" value="1"/>
</dbReference>
<evidence type="ECO:0000313" key="8">
    <source>
        <dbReference type="Proteomes" id="UP000644507"/>
    </source>
</evidence>
<organism evidence="7 8">
    <name type="scientific">Roseibacillus persicicus</name>
    <dbReference type="NCBI Taxonomy" id="454148"/>
    <lineage>
        <taxon>Bacteria</taxon>
        <taxon>Pseudomonadati</taxon>
        <taxon>Verrucomicrobiota</taxon>
        <taxon>Verrucomicrobiia</taxon>
        <taxon>Verrucomicrobiales</taxon>
        <taxon>Verrucomicrobiaceae</taxon>
        <taxon>Roseibacillus</taxon>
    </lineage>
</organism>
<dbReference type="InterPro" id="IPR016024">
    <property type="entry name" value="ARM-type_fold"/>
</dbReference>
<dbReference type="SUPFAM" id="SSF48371">
    <property type="entry name" value="ARM repeat"/>
    <property type="match status" value="1"/>
</dbReference>
<dbReference type="Pfam" id="PF00034">
    <property type="entry name" value="Cytochrom_C"/>
    <property type="match status" value="1"/>
</dbReference>
<keyword evidence="8" id="KW-1185">Reference proteome</keyword>
<dbReference type="SUPFAM" id="SSF52266">
    <property type="entry name" value="SGNH hydrolase"/>
    <property type="match status" value="1"/>
</dbReference>
<evidence type="ECO:0000256" key="3">
    <source>
        <dbReference type="ARBA" id="ARBA00023004"/>
    </source>
</evidence>
<dbReference type="InterPro" id="IPR011989">
    <property type="entry name" value="ARM-like"/>
</dbReference>
<accession>A0A918THI3</accession>
<dbReference type="Gene3D" id="3.40.50.1110">
    <property type="entry name" value="SGNH hydrolase"/>
    <property type="match status" value="1"/>
</dbReference>
<dbReference type="Pfam" id="PF23500">
    <property type="entry name" value="DUF7133"/>
    <property type="match status" value="1"/>
</dbReference>
<dbReference type="PROSITE" id="PS50020">
    <property type="entry name" value="WW_DOMAIN_2"/>
    <property type="match status" value="1"/>
</dbReference>
<keyword evidence="3 4" id="KW-0408">Iron</keyword>
<dbReference type="PANTHER" id="PTHR33546:SF1">
    <property type="entry name" value="LARGE, MULTIFUNCTIONAL SECRETED PROTEIN"/>
    <property type="match status" value="1"/>
</dbReference>
<dbReference type="Gene3D" id="2.120.10.30">
    <property type="entry name" value="TolB, C-terminal domain"/>
    <property type="match status" value="1"/>
</dbReference>
<dbReference type="GO" id="GO:0020037">
    <property type="term" value="F:heme binding"/>
    <property type="evidence" value="ECO:0007669"/>
    <property type="project" value="InterPro"/>
</dbReference>
<dbReference type="CDD" id="cd01834">
    <property type="entry name" value="SGNH_hydrolase_like_2"/>
    <property type="match status" value="1"/>
</dbReference>
<gene>
    <name evidence="7" type="ORF">GCM10007100_13370</name>
</gene>
<evidence type="ECO:0000259" key="5">
    <source>
        <dbReference type="PROSITE" id="PS50020"/>
    </source>
</evidence>
<evidence type="ECO:0000313" key="7">
    <source>
        <dbReference type="EMBL" id="GHC48762.1"/>
    </source>
</evidence>
<evidence type="ECO:0000259" key="6">
    <source>
        <dbReference type="PROSITE" id="PS51007"/>
    </source>
</evidence>
<dbReference type="InterPro" id="IPR001202">
    <property type="entry name" value="WW_dom"/>
</dbReference>
<dbReference type="InterPro" id="IPR029062">
    <property type="entry name" value="Class_I_gatase-like"/>
</dbReference>
<dbReference type="InterPro" id="IPR011042">
    <property type="entry name" value="6-blade_b-propeller_TolB-like"/>
</dbReference>
<dbReference type="SUPFAM" id="SSF52317">
    <property type="entry name" value="Class I glutamine amidotransferase-like"/>
    <property type="match status" value="1"/>
</dbReference>
<dbReference type="InterPro" id="IPR013428">
    <property type="entry name" value="Membrane-bound_put_N"/>
</dbReference>
<protein>
    <submittedName>
        <fullName evidence="7">Cytochrome c</fullName>
    </submittedName>
</protein>
<reference evidence="7" key="2">
    <citation type="submission" date="2020-09" db="EMBL/GenBank/DDBJ databases">
        <authorList>
            <person name="Sun Q."/>
            <person name="Kim S."/>
        </authorList>
    </citation>
    <scope>NUCLEOTIDE SEQUENCE</scope>
    <source>
        <strain evidence="7">KCTC 12988</strain>
    </source>
</reference>
<dbReference type="GO" id="GO:0016788">
    <property type="term" value="F:hydrolase activity, acting on ester bonds"/>
    <property type="evidence" value="ECO:0007669"/>
    <property type="project" value="UniProtKB-ARBA"/>
</dbReference>
<dbReference type="SUPFAM" id="SSF46626">
    <property type="entry name" value="Cytochrome c"/>
    <property type="match status" value="1"/>
</dbReference>
<comment type="caution">
    <text evidence="7">The sequence shown here is derived from an EMBL/GenBank/DDBJ whole genome shotgun (WGS) entry which is preliminary data.</text>
</comment>
<dbReference type="Proteomes" id="UP000644507">
    <property type="component" value="Unassembled WGS sequence"/>
</dbReference>
<dbReference type="NCBIfam" id="TIGR02604">
    <property type="entry name" value="Piru_Ver_Nterm"/>
    <property type="match status" value="1"/>
</dbReference>
<dbReference type="InterPro" id="IPR036909">
    <property type="entry name" value="Cyt_c-like_dom_sf"/>
</dbReference>